<dbReference type="PANTHER" id="PTHR22550">
    <property type="entry name" value="SPORE GERMINATION PROTEIN"/>
    <property type="match status" value="1"/>
</dbReference>
<evidence type="ECO:0000256" key="2">
    <source>
        <dbReference type="ARBA" id="ARBA00005278"/>
    </source>
</evidence>
<feature type="transmembrane region" description="Helical" evidence="6">
    <location>
        <begin position="435"/>
        <end position="459"/>
    </location>
</feature>
<gene>
    <name evidence="7" type="ORF">SAMN04488054_10552</name>
</gene>
<evidence type="ECO:0000256" key="1">
    <source>
        <dbReference type="ARBA" id="ARBA00004141"/>
    </source>
</evidence>
<accession>A0A1I4KJF0</accession>
<dbReference type="OrthoDB" id="9772630at2"/>
<proteinExistence type="inferred from homology"/>
<organism evidence="7 8">
    <name type="scientific">Salibacterium qingdaonense</name>
    <dbReference type="NCBI Taxonomy" id="266892"/>
    <lineage>
        <taxon>Bacteria</taxon>
        <taxon>Bacillati</taxon>
        <taxon>Bacillota</taxon>
        <taxon>Bacilli</taxon>
        <taxon>Bacillales</taxon>
        <taxon>Bacillaceae</taxon>
    </lineage>
</organism>
<dbReference type="InterPro" id="IPR050768">
    <property type="entry name" value="UPF0353/GerABKA_families"/>
</dbReference>
<feature type="region of interest" description="Disordered" evidence="5">
    <location>
        <begin position="9"/>
        <end position="29"/>
    </location>
</feature>
<evidence type="ECO:0000256" key="6">
    <source>
        <dbReference type="SAM" id="Phobius"/>
    </source>
</evidence>
<keyword evidence="3 4" id="KW-0472">Membrane</keyword>
<reference evidence="7 8" key="1">
    <citation type="submission" date="2016-10" db="EMBL/GenBank/DDBJ databases">
        <authorList>
            <person name="de Groot N.N."/>
        </authorList>
    </citation>
    <scope>NUCLEOTIDE SEQUENCE [LARGE SCALE GENOMIC DNA]</scope>
    <source>
        <strain evidence="7 8">CGMCC 1.6134</strain>
    </source>
</reference>
<dbReference type="GO" id="GO:0009847">
    <property type="term" value="P:spore germination"/>
    <property type="evidence" value="ECO:0007669"/>
    <property type="project" value="UniProtKB-UniRule"/>
</dbReference>
<evidence type="ECO:0000313" key="8">
    <source>
        <dbReference type="Proteomes" id="UP000199668"/>
    </source>
</evidence>
<dbReference type="PANTHER" id="PTHR22550:SF5">
    <property type="entry name" value="LEUCINE ZIPPER PROTEIN 4"/>
    <property type="match status" value="1"/>
</dbReference>
<dbReference type="Proteomes" id="UP000199668">
    <property type="component" value="Unassembled WGS sequence"/>
</dbReference>
<dbReference type="GO" id="GO:0005886">
    <property type="term" value="C:plasma membrane"/>
    <property type="evidence" value="ECO:0007669"/>
    <property type="project" value="UniProtKB-SubCell"/>
</dbReference>
<feature type="transmembrane region" description="Helical" evidence="6">
    <location>
        <begin position="313"/>
        <end position="335"/>
    </location>
</feature>
<keyword evidence="6" id="KW-0812">Transmembrane</keyword>
<evidence type="ECO:0000256" key="3">
    <source>
        <dbReference type="ARBA" id="ARBA00023136"/>
    </source>
</evidence>
<dbReference type="PIRSF" id="PIRSF005690">
    <property type="entry name" value="GerBA"/>
    <property type="match status" value="1"/>
</dbReference>
<sequence>MPYRLRRLFKSKKQQAPSSADQKEKTPLGTSLKDNLKEFKKRTGNSSDVVIRTLTTGGMQWEAAIVYIDGIVDNTSIDEFLLEPLLQLEVPTTPVLQQDIPDYISEQVIALGGIESVLDWETLFEAVTIGRTILFIDGAAKALSTSTIGGERRAVEEPPTEISIRGPREGFTESIRTNTAMVRRRIKNPNLRVKTMKIGRQTKTNVEIMYLEGIADEKVVEEVRRRLKQMDMGSILDSGYIEELIEDQPSSPFPTIHFTERPDSAAGNILEGRVAVFVDGSPFILHMPAVFIQFFQSVDDYYSRSYIASSLRMLRIMVFLISLYAPATYVAATTFHQEMIPTQLLIVLSAQREAVPFPALIEAFIMEMTFEVLREAGIRMPKAVGQTVSIVGALVIGQAAVQAGIVSPAMVIIVAITAIASFTTPSYSMAIAARLIRFFLMVIAATFGFYGLILSFIMMTAHLCSLRSFGVPYMAPLAPFVPADFHDSIIRLPWWKAKERPRLISGQNNVRQGDDLKPEAPGTQSIRKQRKNTGDLNED</sequence>
<dbReference type="EMBL" id="FOTY01000005">
    <property type="protein sequence ID" value="SFL78892.1"/>
    <property type="molecule type" value="Genomic_DNA"/>
</dbReference>
<dbReference type="Pfam" id="PF03323">
    <property type="entry name" value="GerA"/>
    <property type="match status" value="1"/>
</dbReference>
<feature type="transmembrane region" description="Helical" evidence="6">
    <location>
        <begin position="405"/>
        <end position="423"/>
    </location>
</feature>
<dbReference type="RefSeq" id="WP_090926161.1">
    <property type="nucleotide sequence ID" value="NZ_FOTY01000005.1"/>
</dbReference>
<comment type="similarity">
    <text evidence="2 4">Belongs to the GerABKA family.</text>
</comment>
<evidence type="ECO:0000256" key="4">
    <source>
        <dbReference type="PIRNR" id="PIRNR005690"/>
    </source>
</evidence>
<keyword evidence="8" id="KW-1185">Reference proteome</keyword>
<feature type="transmembrane region" description="Helical" evidence="6">
    <location>
        <begin position="380"/>
        <end position="399"/>
    </location>
</feature>
<evidence type="ECO:0000313" key="7">
    <source>
        <dbReference type="EMBL" id="SFL78892.1"/>
    </source>
</evidence>
<keyword evidence="6" id="KW-1133">Transmembrane helix</keyword>
<comment type="subcellular location">
    <subcellularLocation>
        <location evidence="4">Cell membrane</location>
    </subcellularLocation>
    <subcellularLocation>
        <location evidence="1">Membrane</location>
        <topology evidence="1">Multi-pass membrane protein</topology>
    </subcellularLocation>
</comment>
<protein>
    <submittedName>
        <fullName evidence="7">Spore germination protein KA</fullName>
    </submittedName>
</protein>
<dbReference type="InterPro" id="IPR004995">
    <property type="entry name" value="Spore_Ger"/>
</dbReference>
<evidence type="ECO:0000256" key="5">
    <source>
        <dbReference type="SAM" id="MobiDB-lite"/>
    </source>
</evidence>
<dbReference type="STRING" id="266892.SAMN04488054_10552"/>
<feature type="region of interest" description="Disordered" evidence="5">
    <location>
        <begin position="506"/>
        <end position="539"/>
    </location>
</feature>
<name>A0A1I4KJF0_9BACI</name>
<dbReference type="AlphaFoldDB" id="A0A1I4KJF0"/>